<dbReference type="Proteomes" id="UP001386955">
    <property type="component" value="Unassembled WGS sequence"/>
</dbReference>
<evidence type="ECO:0000313" key="1">
    <source>
        <dbReference type="EMBL" id="KAK7405815.1"/>
    </source>
</evidence>
<keyword evidence="2" id="KW-1185">Reference proteome</keyword>
<accession>A0AAN9SW54</accession>
<gene>
    <name evidence="1" type="ORF">VNO78_07425</name>
</gene>
<evidence type="ECO:0000313" key="2">
    <source>
        <dbReference type="Proteomes" id="UP001386955"/>
    </source>
</evidence>
<organism evidence="1 2">
    <name type="scientific">Psophocarpus tetragonolobus</name>
    <name type="common">Winged bean</name>
    <name type="synonym">Dolichos tetragonolobus</name>
    <dbReference type="NCBI Taxonomy" id="3891"/>
    <lineage>
        <taxon>Eukaryota</taxon>
        <taxon>Viridiplantae</taxon>
        <taxon>Streptophyta</taxon>
        <taxon>Embryophyta</taxon>
        <taxon>Tracheophyta</taxon>
        <taxon>Spermatophyta</taxon>
        <taxon>Magnoliopsida</taxon>
        <taxon>eudicotyledons</taxon>
        <taxon>Gunneridae</taxon>
        <taxon>Pentapetalae</taxon>
        <taxon>rosids</taxon>
        <taxon>fabids</taxon>
        <taxon>Fabales</taxon>
        <taxon>Fabaceae</taxon>
        <taxon>Papilionoideae</taxon>
        <taxon>50 kb inversion clade</taxon>
        <taxon>NPAAA clade</taxon>
        <taxon>indigoferoid/millettioid clade</taxon>
        <taxon>Phaseoleae</taxon>
        <taxon>Psophocarpus</taxon>
    </lineage>
</organism>
<comment type="caution">
    <text evidence="1">The sequence shown here is derived from an EMBL/GenBank/DDBJ whole genome shotgun (WGS) entry which is preliminary data.</text>
</comment>
<dbReference type="EMBL" id="JAYMYS010000002">
    <property type="protein sequence ID" value="KAK7405815.1"/>
    <property type="molecule type" value="Genomic_DNA"/>
</dbReference>
<proteinExistence type="predicted"/>
<reference evidence="1 2" key="1">
    <citation type="submission" date="2024-01" db="EMBL/GenBank/DDBJ databases">
        <title>The genomes of 5 underutilized Papilionoideae crops provide insights into root nodulation and disease resistanc.</title>
        <authorList>
            <person name="Jiang F."/>
        </authorList>
    </citation>
    <scope>NUCLEOTIDE SEQUENCE [LARGE SCALE GENOMIC DNA]</scope>
    <source>
        <strain evidence="1">DUOXIRENSHENG_FW03</strain>
        <tissue evidence="1">Leaves</tissue>
    </source>
</reference>
<dbReference type="AlphaFoldDB" id="A0AAN9SW54"/>
<sequence length="72" mass="8565">MTFSSHWRKRNILHVLDSYNLTHNLVSFIMKTCQEPLLVIVEQICLFIAEQNNLEMTEKHMNFDSWIGKLLT</sequence>
<name>A0AAN9SW54_PSOTE</name>
<protein>
    <submittedName>
        <fullName evidence="1">Uncharacterized protein</fullName>
    </submittedName>
</protein>